<proteinExistence type="predicted"/>
<comment type="caution">
    <text evidence="2">The sequence shown here is derived from an EMBL/GenBank/DDBJ whole genome shotgun (WGS) entry which is preliminary data.</text>
</comment>
<gene>
    <name evidence="2" type="ORF">B1A_17515</name>
</gene>
<dbReference type="Pfam" id="PF13592">
    <property type="entry name" value="HTH_33"/>
    <property type="match status" value="1"/>
</dbReference>
<dbReference type="AlphaFoldDB" id="T0YPR8"/>
<dbReference type="InterPro" id="IPR025959">
    <property type="entry name" value="Winged_HTH_dom"/>
</dbReference>
<reference evidence="2" key="2">
    <citation type="journal article" date="2014" name="ISME J.">
        <title>Microbial stratification in low pH oxic and suboxic macroscopic growths along an acid mine drainage.</title>
        <authorList>
            <person name="Mendez-Garcia C."/>
            <person name="Mesa V."/>
            <person name="Sprenger R.R."/>
            <person name="Richter M."/>
            <person name="Diez M.S."/>
            <person name="Solano J."/>
            <person name="Bargiela R."/>
            <person name="Golyshina O.V."/>
            <person name="Manteca A."/>
            <person name="Ramos J.L."/>
            <person name="Gallego J.R."/>
            <person name="Llorente I."/>
            <person name="Martins Dos Santos V.A."/>
            <person name="Jensen O.N."/>
            <person name="Pelaez A.I."/>
            <person name="Sanchez J."/>
            <person name="Ferrer M."/>
        </authorList>
    </citation>
    <scope>NUCLEOTIDE SEQUENCE</scope>
</reference>
<reference evidence="2" key="1">
    <citation type="submission" date="2013-08" db="EMBL/GenBank/DDBJ databases">
        <authorList>
            <person name="Mendez C."/>
            <person name="Richter M."/>
            <person name="Ferrer M."/>
            <person name="Sanchez J."/>
        </authorList>
    </citation>
    <scope>NUCLEOTIDE SEQUENCE</scope>
</reference>
<dbReference type="EMBL" id="AUZX01012884">
    <property type="protein sequence ID" value="EQD37546.1"/>
    <property type="molecule type" value="Genomic_DNA"/>
</dbReference>
<dbReference type="SUPFAM" id="SSF46689">
    <property type="entry name" value="Homeodomain-like"/>
    <property type="match status" value="1"/>
</dbReference>
<feature type="non-terminal residue" evidence="2">
    <location>
        <position position="136"/>
    </location>
</feature>
<dbReference type="InterPro" id="IPR009057">
    <property type="entry name" value="Homeodomain-like_sf"/>
</dbReference>
<organism evidence="2">
    <name type="scientific">mine drainage metagenome</name>
    <dbReference type="NCBI Taxonomy" id="410659"/>
    <lineage>
        <taxon>unclassified sequences</taxon>
        <taxon>metagenomes</taxon>
        <taxon>ecological metagenomes</taxon>
    </lineage>
</organism>
<protein>
    <submittedName>
        <fullName evidence="2">ISXoo2 transposase</fullName>
    </submittedName>
</protein>
<sequence>MKIDGRSLSHEAWEAMRFKAVDRMAEGEPPAGVSASFGLHRTWAYKVRARARGRGKGKRAVQSTRGTGCPRSLTAAQERQIFRWVNGQNPRQYGFDFGLWTRQIVRERIAQRWGVKLSLASVGAILARVGLTPQQP</sequence>
<accession>T0YPR8</accession>
<evidence type="ECO:0000313" key="2">
    <source>
        <dbReference type="EMBL" id="EQD37546.1"/>
    </source>
</evidence>
<evidence type="ECO:0000259" key="1">
    <source>
        <dbReference type="Pfam" id="PF13592"/>
    </source>
</evidence>
<name>T0YPR8_9ZZZZ</name>
<feature type="domain" description="Winged helix-turn helix" evidence="1">
    <location>
        <begin position="96"/>
        <end position="136"/>
    </location>
</feature>